<dbReference type="SUPFAM" id="SSF52047">
    <property type="entry name" value="RNI-like"/>
    <property type="match status" value="1"/>
</dbReference>
<dbReference type="KEGG" id="sla:SERLADRAFT_434651"/>
<accession>F8NK65</accession>
<dbReference type="GeneID" id="18814432"/>
<reference evidence="1" key="1">
    <citation type="submission" date="2011-04" db="EMBL/GenBank/DDBJ databases">
        <title>Evolution of plant cell wall degrading machinery underlies the functional diversity of forest fungi.</title>
        <authorList>
            <consortium name="US DOE Joint Genome Institute (JGI-PGF)"/>
            <person name="Eastwood D.C."/>
            <person name="Floudas D."/>
            <person name="Binder M."/>
            <person name="Majcherczyk A."/>
            <person name="Schneider P."/>
            <person name="Aerts A."/>
            <person name="Asiegbu F.O."/>
            <person name="Baker S.E."/>
            <person name="Barry K."/>
            <person name="Bendiksby M."/>
            <person name="Blumentritt M."/>
            <person name="Coutinho P.M."/>
            <person name="Cullen D."/>
            <person name="Cullen D."/>
            <person name="Gathman A."/>
            <person name="Goodell B."/>
            <person name="Henrissat B."/>
            <person name="Ihrmark K."/>
            <person name="Kauserud H."/>
            <person name="Kohler A."/>
            <person name="LaButti K."/>
            <person name="Lapidus A."/>
            <person name="Lavin J.L."/>
            <person name="Lee Y.-H."/>
            <person name="Lindquist E."/>
            <person name="Lilly W."/>
            <person name="Lucas S."/>
            <person name="Morin E."/>
            <person name="Murat C."/>
            <person name="Oguiza J.A."/>
            <person name="Park J."/>
            <person name="Pisabarro A.G."/>
            <person name="Riley R."/>
            <person name="Rosling A."/>
            <person name="Salamov A."/>
            <person name="Schmidt O."/>
            <person name="Schmutz J."/>
            <person name="Skrede I."/>
            <person name="Stenlid J."/>
            <person name="Wiebenga A."/>
            <person name="Xie X."/>
            <person name="Kues U."/>
            <person name="Hibbett D.S."/>
            <person name="Hoffmeister D."/>
            <person name="Hogberg N."/>
            <person name="Martin F."/>
            <person name="Grigoriev I.V."/>
            <person name="Watkinson S.C."/>
        </authorList>
    </citation>
    <scope>NUCLEOTIDE SEQUENCE</scope>
    <source>
        <strain evidence="1">S7.9</strain>
    </source>
</reference>
<dbReference type="InterPro" id="IPR032675">
    <property type="entry name" value="LRR_dom_sf"/>
</dbReference>
<dbReference type="EMBL" id="GL945430">
    <property type="protein sequence ID" value="EGO28749.1"/>
    <property type="molecule type" value="Genomic_DNA"/>
</dbReference>
<dbReference type="HOGENOM" id="CLU_018544_12_2_1"/>
<dbReference type="Proteomes" id="UP000008064">
    <property type="component" value="Unassembled WGS sequence"/>
</dbReference>
<dbReference type="AlphaFoldDB" id="F8NK65"/>
<proteinExistence type="predicted"/>
<protein>
    <submittedName>
        <fullName evidence="1">Uncharacterized protein</fullName>
    </submittedName>
</protein>
<gene>
    <name evidence="1" type="ORF">SERLADRAFT_434651</name>
</gene>
<sequence length="525" mass="59106">MFQTNFVPSLMHAEQIHELRNAHYNELAGINLEVERARALLSKLEYKQNELRVVIGELEALLSPIRRMPTEIIAKVFEHCIHSDEGQPRANAVEAPLLLAQVCSAWRELLFSHPCLWTSLEIIFPAKSSEWTKFIQNKTMILRLWLLRSKSLPISLTLADFGAPCIPWTSLMLLDQDLLTAASRLETLAISLRSSTMSSILTFAQCHLPALRHLELHDSTFFTERQHPAPLILHSAPLLRSFSVSWCSLDLQEFQVPWGQLTELSVLYDAGYQWEPRHSDYVDILAQCRSLVSCSLGIGWVDDAVRSEDNRSVALPHLETLRLRFYKYSSYHQRLLNTLEAPELRELDVQNGKRVMGPYRGQRECFPLIVRSAHTLEKLVLDSIDAPDSDVVECLEHASNLRSLRFLCSPMRILRDLIPALTTSPPGGCAAPMSQATCPRMENLHFRCSSGVAVSAIADMVRSRCGGTTAVRGTPCLKKFRLDYAHVDHGPDIRDQKIAALSSLLKDCVEQGLELTLTKSHASGK</sequence>
<evidence type="ECO:0000313" key="1">
    <source>
        <dbReference type="EMBL" id="EGO28749.1"/>
    </source>
</evidence>
<dbReference type="Gene3D" id="3.80.10.10">
    <property type="entry name" value="Ribonuclease Inhibitor"/>
    <property type="match status" value="1"/>
</dbReference>
<dbReference type="OrthoDB" id="3365698at2759"/>
<dbReference type="Gene3D" id="1.20.1280.50">
    <property type="match status" value="1"/>
</dbReference>
<name>F8NK65_SERL9</name>
<dbReference type="RefSeq" id="XP_007314948.1">
    <property type="nucleotide sequence ID" value="XM_007314886.1"/>
</dbReference>
<organism>
    <name type="scientific">Serpula lacrymans var. lacrymans (strain S7.9)</name>
    <name type="common">Dry rot fungus</name>
    <dbReference type="NCBI Taxonomy" id="578457"/>
    <lineage>
        <taxon>Eukaryota</taxon>
        <taxon>Fungi</taxon>
        <taxon>Dikarya</taxon>
        <taxon>Basidiomycota</taxon>
        <taxon>Agaricomycotina</taxon>
        <taxon>Agaricomycetes</taxon>
        <taxon>Agaricomycetidae</taxon>
        <taxon>Boletales</taxon>
        <taxon>Coniophorineae</taxon>
        <taxon>Serpulaceae</taxon>
        <taxon>Serpula</taxon>
    </lineage>
</organism>